<reference evidence="3 4" key="1">
    <citation type="submission" date="2016-08" db="EMBL/GenBank/DDBJ databases">
        <authorList>
            <consortium name="Lentinula edodes genome sequencing consortium"/>
            <person name="Sakamoto Y."/>
            <person name="Nakade K."/>
            <person name="Sato S."/>
            <person name="Yoshida Y."/>
            <person name="Miyazaki K."/>
            <person name="Natsume S."/>
            <person name="Konno N."/>
        </authorList>
    </citation>
    <scope>NUCLEOTIDE SEQUENCE [LARGE SCALE GENOMIC DNA]</scope>
    <source>
        <strain evidence="3 4">NBRC 111202</strain>
    </source>
</reference>
<feature type="compositionally biased region" description="Low complexity" evidence="1">
    <location>
        <begin position="631"/>
        <end position="644"/>
    </location>
</feature>
<feature type="compositionally biased region" description="Acidic residues" evidence="1">
    <location>
        <begin position="747"/>
        <end position="760"/>
    </location>
</feature>
<feature type="region of interest" description="Disordered" evidence="1">
    <location>
        <begin position="533"/>
        <end position="568"/>
    </location>
</feature>
<gene>
    <name evidence="3" type="ORF">LENED_000256</name>
</gene>
<feature type="compositionally biased region" description="Polar residues" evidence="1">
    <location>
        <begin position="777"/>
        <end position="789"/>
    </location>
</feature>
<organism evidence="3 4">
    <name type="scientific">Lentinula edodes</name>
    <name type="common">Shiitake mushroom</name>
    <name type="synonym">Lentinus edodes</name>
    <dbReference type="NCBI Taxonomy" id="5353"/>
    <lineage>
        <taxon>Eukaryota</taxon>
        <taxon>Fungi</taxon>
        <taxon>Dikarya</taxon>
        <taxon>Basidiomycota</taxon>
        <taxon>Agaricomycotina</taxon>
        <taxon>Agaricomycetes</taxon>
        <taxon>Agaricomycetidae</taxon>
        <taxon>Agaricales</taxon>
        <taxon>Marasmiineae</taxon>
        <taxon>Omphalotaceae</taxon>
        <taxon>Lentinula</taxon>
    </lineage>
</organism>
<protein>
    <submittedName>
        <fullName evidence="3">E set domain-containing partial</fullName>
    </submittedName>
</protein>
<dbReference type="Proteomes" id="UP000188533">
    <property type="component" value="Unassembled WGS sequence"/>
</dbReference>
<evidence type="ECO:0000313" key="4">
    <source>
        <dbReference type="Proteomes" id="UP000188533"/>
    </source>
</evidence>
<dbReference type="InterPro" id="IPR011022">
    <property type="entry name" value="Arrestin_C-like"/>
</dbReference>
<dbReference type="SUPFAM" id="SSF81296">
    <property type="entry name" value="E set domains"/>
    <property type="match status" value="1"/>
</dbReference>
<feature type="region of interest" description="Disordered" evidence="1">
    <location>
        <begin position="872"/>
        <end position="899"/>
    </location>
</feature>
<dbReference type="SMART" id="SM01017">
    <property type="entry name" value="Arrestin_C"/>
    <property type="match status" value="1"/>
</dbReference>
<accession>A0A1Q3DVB7</accession>
<name>A0A1Q3DVB7_LENED</name>
<evidence type="ECO:0000256" key="1">
    <source>
        <dbReference type="SAM" id="MobiDB-lite"/>
    </source>
</evidence>
<feature type="region of interest" description="Disordered" evidence="1">
    <location>
        <begin position="611"/>
        <end position="807"/>
    </location>
</feature>
<dbReference type="EMBL" id="BDGU01000005">
    <property type="protein sequence ID" value="GAV98845.1"/>
    <property type="molecule type" value="Genomic_DNA"/>
</dbReference>
<feature type="compositionally biased region" description="Low complexity" evidence="1">
    <location>
        <begin position="535"/>
        <end position="547"/>
    </location>
</feature>
<dbReference type="Gene3D" id="2.60.40.640">
    <property type="match status" value="1"/>
</dbReference>
<dbReference type="InterPro" id="IPR014752">
    <property type="entry name" value="Arrestin-like_C"/>
</dbReference>
<keyword evidence="4" id="KW-1185">Reference proteome</keyword>
<feature type="compositionally biased region" description="Polar residues" evidence="1">
    <location>
        <begin position="701"/>
        <end position="725"/>
    </location>
</feature>
<feature type="domain" description="Arrestin C-terminal-like" evidence="2">
    <location>
        <begin position="304"/>
        <end position="464"/>
    </location>
</feature>
<proteinExistence type="predicted"/>
<sequence>MQGLLQAEIGEAMVELDAGNGTSGFKQGSRIITESLASCTQSLHSSSTFIASGHDWSPEKASLSRHGTLLTANATPSRNTAELKSILGNSNARLKPGASIVPVGALSSAESTSLEQAKPRARVEVDVIPETNIFVQGGYINGTIKIRIRPRSRTESEVLISDGKIRVVGFECIQNEKERHTFYQQSVSLSDASPSAELLFDSPPDNEGFYAAKEGVHVLPFSMYLVLEGGEGTPKGTISPHSGIAIRYIVMISVKVREVETDRRSIAHFYRDCEVWPRLNPSAMLSPAAQPIRESAAKSLLMGGSGKVGLTASLHRIYWVAGQQGCVKVRIINKSKKTIKNLTLTLLRSTVAYKPNPHLDVEGSDEHDADACQTSTVQKQVAECVLEMGQRDHTRGHASAKGWWAGVRPEETSEFCHFLSIPSDAITIPRARLLEIAYNLRVTISAGPIASNIHVVLPIRIINFLSIDPPPSFPREDQAILDFLGQKPPPEIDEIPNTDVPFTLNGRVLEPLSEDDAADAEYEGDLCAEIDNEYISGRRGSSQSSISEDVTTTNDDTHPTQLGNATACDDDDSFVQQAVTSLKVDIKYGECGGRFADLYYSTEEVSLPLHSSDAAETYTPRPASPKEYRLSSPHSSTSSGVSESDLARPRSARPRGPSSFAERVQQKLQAKDDNQLLQRNDSQINRERGADESASFVSAPPNASQEPSVGQSNLYRSKRTSSQAGGTAMARQRSSTAGSYFRPREEIPDEVEVLDEEGGDESPSRSPFAEITRKASALSSLTTGGSKASSRMLPNIPSSRNTGLPPQSGGSVLMRDGAVDGVPPRVVPTGASDTIGVTSIHPDHLEMDIVPEHSTQIPYKNTRTKLSTPITGRARSHTLAAPPSDRERPVSIDQSPLKFSVGGNSVKDRIRMLEEKARAEERLENLKV</sequence>
<dbReference type="AlphaFoldDB" id="A0A1Q3DVB7"/>
<evidence type="ECO:0000313" key="3">
    <source>
        <dbReference type="EMBL" id="GAV98845.1"/>
    </source>
</evidence>
<reference evidence="3 4" key="2">
    <citation type="submission" date="2017-02" db="EMBL/GenBank/DDBJ databases">
        <title>A genome survey and senescence transcriptome analysis in Lentinula edodes.</title>
        <authorList>
            <person name="Sakamoto Y."/>
            <person name="Nakade K."/>
            <person name="Sato S."/>
            <person name="Yoshida Y."/>
            <person name="Miyazaki K."/>
            <person name="Natsume S."/>
            <person name="Konno N."/>
        </authorList>
    </citation>
    <scope>NUCLEOTIDE SEQUENCE [LARGE SCALE GENOMIC DNA]</scope>
    <source>
        <strain evidence="3 4">NBRC 111202</strain>
    </source>
</reference>
<dbReference type="InterPro" id="IPR014756">
    <property type="entry name" value="Ig_E-set"/>
</dbReference>
<comment type="caution">
    <text evidence="3">The sequence shown here is derived from an EMBL/GenBank/DDBJ whole genome shotgun (WGS) entry which is preliminary data.</text>
</comment>
<evidence type="ECO:0000259" key="2">
    <source>
        <dbReference type="SMART" id="SM01017"/>
    </source>
</evidence>
<feature type="compositionally biased region" description="Polar residues" evidence="1">
    <location>
        <begin position="796"/>
        <end position="807"/>
    </location>
</feature>
<dbReference type="STRING" id="5353.A0A1Q3DVB7"/>
<dbReference type="Pfam" id="PF02752">
    <property type="entry name" value="Arrestin_C"/>
    <property type="match status" value="1"/>
</dbReference>
<feature type="compositionally biased region" description="Polar residues" evidence="1">
    <location>
        <begin position="548"/>
        <end position="564"/>
    </location>
</feature>